<organism evidence="3 4">
    <name type="scientific">Mycolicibacterium doricum</name>
    <dbReference type="NCBI Taxonomy" id="126673"/>
    <lineage>
        <taxon>Bacteria</taxon>
        <taxon>Bacillati</taxon>
        <taxon>Actinomycetota</taxon>
        <taxon>Actinomycetes</taxon>
        <taxon>Mycobacteriales</taxon>
        <taxon>Mycobacteriaceae</taxon>
        <taxon>Mycolicibacterium</taxon>
    </lineage>
</organism>
<dbReference type="STRING" id="126673.AWC01_16675"/>
<dbReference type="Pfam" id="PF06013">
    <property type="entry name" value="WXG100"/>
    <property type="match status" value="1"/>
</dbReference>
<dbReference type="InterPro" id="IPR036689">
    <property type="entry name" value="ESAT-6-like_sf"/>
</dbReference>
<dbReference type="SUPFAM" id="SSF140453">
    <property type="entry name" value="EsxAB dimer-like"/>
    <property type="match status" value="1"/>
</dbReference>
<dbReference type="RefSeq" id="WP_085192443.1">
    <property type="nucleotide sequence ID" value="NZ_AP022605.1"/>
</dbReference>
<proteinExistence type="inferred from homology"/>
<keyword evidence="4" id="KW-1185">Reference proteome</keyword>
<dbReference type="EMBL" id="AP022605">
    <property type="protein sequence ID" value="BBZ06428.1"/>
    <property type="molecule type" value="Genomic_DNA"/>
</dbReference>
<reference evidence="3 4" key="1">
    <citation type="submission" date="2016-01" db="EMBL/GenBank/DDBJ databases">
        <title>The new phylogeny of the genus Mycobacterium.</title>
        <authorList>
            <person name="Tarcisio F."/>
            <person name="Conor M."/>
            <person name="Antonella G."/>
            <person name="Elisabetta G."/>
            <person name="Giulia F.S."/>
            <person name="Sara T."/>
            <person name="Anna F."/>
            <person name="Clotilde B."/>
            <person name="Roberto B."/>
            <person name="Veronica D.S."/>
            <person name="Fabio R."/>
            <person name="Monica P."/>
            <person name="Olivier J."/>
            <person name="Enrico T."/>
            <person name="Nicola S."/>
        </authorList>
    </citation>
    <scope>NUCLEOTIDE SEQUENCE [LARGE SCALE GENOMIC DNA]</scope>
    <source>
        <strain evidence="3 4">DSM 44339</strain>
    </source>
</reference>
<dbReference type="Proteomes" id="UP000193564">
    <property type="component" value="Unassembled WGS sequence"/>
</dbReference>
<reference evidence="2 5" key="2">
    <citation type="journal article" date="2019" name="Emerg. Microbes Infect.">
        <title>Comprehensive subspecies identification of 175 nontuberculous mycobacteria species based on 7547 genomic profiles.</title>
        <authorList>
            <person name="Matsumoto Y."/>
            <person name="Kinjo T."/>
            <person name="Motooka D."/>
            <person name="Nabeya D."/>
            <person name="Jung N."/>
            <person name="Uechi K."/>
            <person name="Horii T."/>
            <person name="Iida T."/>
            <person name="Fujita J."/>
            <person name="Nakamura S."/>
        </authorList>
    </citation>
    <scope>NUCLEOTIDE SEQUENCE [LARGE SCALE GENOMIC DNA]</scope>
    <source>
        <strain evidence="2 5">JCM 12405</strain>
    </source>
</reference>
<evidence type="ECO:0000313" key="3">
    <source>
        <dbReference type="EMBL" id="ORV37465.1"/>
    </source>
</evidence>
<dbReference type="InterPro" id="IPR010310">
    <property type="entry name" value="T7SS_ESAT-6-like"/>
</dbReference>
<gene>
    <name evidence="3" type="ORF">AWC01_16675</name>
    <name evidence="2" type="ORF">MDOR_05970</name>
</gene>
<dbReference type="OrthoDB" id="4629907at2"/>
<comment type="similarity">
    <text evidence="1">Belongs to the WXG100 family.</text>
</comment>
<dbReference type="EMBL" id="LQOS01000049">
    <property type="protein sequence ID" value="ORV37465.1"/>
    <property type="molecule type" value="Genomic_DNA"/>
</dbReference>
<sequence>MGELRVNPSEVHRSAVEVGDIATTVKSALSDSDTHIASAQSGWVGKSADALASMAAEWQEATNTLAEILIEHGNNFTAAANQYGLVDESGADSVRQAAENM</sequence>
<accession>A0A1X1SZY6</accession>
<evidence type="ECO:0000313" key="2">
    <source>
        <dbReference type="EMBL" id="BBZ06428.1"/>
    </source>
</evidence>
<dbReference type="AlphaFoldDB" id="A0A1X1SZY6"/>
<dbReference type="KEGG" id="mdr:MDOR_05970"/>
<evidence type="ECO:0000313" key="5">
    <source>
        <dbReference type="Proteomes" id="UP000467201"/>
    </source>
</evidence>
<reference evidence="2" key="3">
    <citation type="submission" date="2020-02" db="EMBL/GenBank/DDBJ databases">
        <authorList>
            <person name="Matsumoto Y."/>
            <person name="Motooka D."/>
            <person name="Nakamura S."/>
        </authorList>
    </citation>
    <scope>NUCLEOTIDE SEQUENCE</scope>
    <source>
        <strain evidence="2">JCM 12405</strain>
    </source>
</reference>
<protein>
    <recommendedName>
        <fullName evidence="1">ESAT-6-like protein</fullName>
    </recommendedName>
</protein>
<dbReference type="Gene3D" id="1.10.287.1060">
    <property type="entry name" value="ESAT-6-like"/>
    <property type="match status" value="1"/>
</dbReference>
<dbReference type="Proteomes" id="UP000467201">
    <property type="component" value="Chromosome"/>
</dbReference>
<dbReference type="NCBIfam" id="TIGR03930">
    <property type="entry name" value="WXG100_ESAT6"/>
    <property type="match status" value="1"/>
</dbReference>
<evidence type="ECO:0000313" key="4">
    <source>
        <dbReference type="Proteomes" id="UP000193564"/>
    </source>
</evidence>
<evidence type="ECO:0000256" key="1">
    <source>
        <dbReference type="RuleBase" id="RU362001"/>
    </source>
</evidence>
<name>A0A1X1SZY6_9MYCO</name>